<sequence length="26" mass="2942">MQFLIQGNTLRDIKGISSVCILWSMS</sequence>
<protein>
    <submittedName>
        <fullName evidence="1">Uncharacterized protein</fullName>
    </submittedName>
</protein>
<dbReference type="EMBL" id="GBXM01100202">
    <property type="protein sequence ID" value="JAH08375.1"/>
    <property type="molecule type" value="Transcribed_RNA"/>
</dbReference>
<proteinExistence type="predicted"/>
<reference evidence="1" key="1">
    <citation type="submission" date="2014-11" db="EMBL/GenBank/DDBJ databases">
        <authorList>
            <person name="Amaro Gonzalez C."/>
        </authorList>
    </citation>
    <scope>NUCLEOTIDE SEQUENCE</scope>
</reference>
<accession>A0A0E9PWB5</accession>
<reference evidence="1" key="2">
    <citation type="journal article" date="2015" name="Fish Shellfish Immunol.">
        <title>Early steps in the European eel (Anguilla anguilla)-Vibrio vulnificus interaction in the gills: Role of the RtxA13 toxin.</title>
        <authorList>
            <person name="Callol A."/>
            <person name="Pajuelo D."/>
            <person name="Ebbesson L."/>
            <person name="Teles M."/>
            <person name="MacKenzie S."/>
            <person name="Amaro C."/>
        </authorList>
    </citation>
    <scope>NUCLEOTIDE SEQUENCE</scope>
</reference>
<evidence type="ECO:0000313" key="1">
    <source>
        <dbReference type="EMBL" id="JAH08375.1"/>
    </source>
</evidence>
<organism evidence="1">
    <name type="scientific">Anguilla anguilla</name>
    <name type="common">European freshwater eel</name>
    <name type="synonym">Muraena anguilla</name>
    <dbReference type="NCBI Taxonomy" id="7936"/>
    <lineage>
        <taxon>Eukaryota</taxon>
        <taxon>Metazoa</taxon>
        <taxon>Chordata</taxon>
        <taxon>Craniata</taxon>
        <taxon>Vertebrata</taxon>
        <taxon>Euteleostomi</taxon>
        <taxon>Actinopterygii</taxon>
        <taxon>Neopterygii</taxon>
        <taxon>Teleostei</taxon>
        <taxon>Anguilliformes</taxon>
        <taxon>Anguillidae</taxon>
        <taxon>Anguilla</taxon>
    </lineage>
</organism>
<dbReference type="AlphaFoldDB" id="A0A0E9PWB5"/>
<name>A0A0E9PWB5_ANGAN</name>